<reference evidence="2" key="1">
    <citation type="journal article" date="2019" name="Int. J. Syst. Evol. Microbiol.">
        <title>The Global Catalogue of Microorganisms (GCM) 10K type strain sequencing project: providing services to taxonomists for standard genome sequencing and annotation.</title>
        <authorList>
            <consortium name="The Broad Institute Genomics Platform"/>
            <consortium name="The Broad Institute Genome Sequencing Center for Infectious Disease"/>
            <person name="Wu L."/>
            <person name="Ma J."/>
        </authorList>
    </citation>
    <scope>NUCLEOTIDE SEQUENCE [LARGE SCALE GENOMIC DNA]</scope>
    <source>
        <strain evidence="2">CCUG 62793</strain>
    </source>
</reference>
<dbReference type="EMBL" id="JBHUIG010000051">
    <property type="protein sequence ID" value="MFD2323114.1"/>
    <property type="molecule type" value="Genomic_DNA"/>
</dbReference>
<name>A0ABW5F1U9_9BURK</name>
<proteinExistence type="predicted"/>
<dbReference type="Proteomes" id="UP001597287">
    <property type="component" value="Unassembled WGS sequence"/>
</dbReference>
<keyword evidence="2" id="KW-1185">Reference proteome</keyword>
<comment type="caution">
    <text evidence="1">The sequence shown here is derived from an EMBL/GenBank/DDBJ whole genome shotgun (WGS) entry which is preliminary data.</text>
</comment>
<dbReference type="RefSeq" id="WP_380110267.1">
    <property type="nucleotide sequence ID" value="NZ_JBHSIH010000001.1"/>
</dbReference>
<dbReference type="Pfam" id="PF08809">
    <property type="entry name" value="DUF1799"/>
    <property type="match status" value="1"/>
</dbReference>
<protein>
    <submittedName>
        <fullName evidence="1">DUF1799 domain-containing protein</fullName>
    </submittedName>
</protein>
<evidence type="ECO:0000313" key="1">
    <source>
        <dbReference type="EMBL" id="MFD2323114.1"/>
    </source>
</evidence>
<gene>
    <name evidence="1" type="ORF">ACFSPV_30990</name>
</gene>
<dbReference type="InterPro" id="IPR014915">
    <property type="entry name" value="Phage_TLS_TfmB"/>
</dbReference>
<sequence>MLGGLPRGPCGWPRKKLLSATVAYFTPDPEVAEGCEPEDYWEDPVEAWPENAEPLALFVGLQTQWAWVVGMGGGGRIGLRYEAVYPLLDRVAQGDQELWDELFADVRRMEMAVVNIPQKR</sequence>
<evidence type="ECO:0000313" key="2">
    <source>
        <dbReference type="Proteomes" id="UP001597287"/>
    </source>
</evidence>
<organism evidence="1 2">
    <name type="scientific">Delftia deserti</name>
    <dbReference type="NCBI Taxonomy" id="1651218"/>
    <lineage>
        <taxon>Bacteria</taxon>
        <taxon>Pseudomonadati</taxon>
        <taxon>Pseudomonadota</taxon>
        <taxon>Betaproteobacteria</taxon>
        <taxon>Burkholderiales</taxon>
        <taxon>Comamonadaceae</taxon>
        <taxon>Delftia</taxon>
    </lineage>
</organism>
<accession>A0ABW5F1U9</accession>